<dbReference type="Pfam" id="PF00543">
    <property type="entry name" value="P-II"/>
    <property type="match status" value="1"/>
</dbReference>
<dbReference type="GO" id="GO:0006808">
    <property type="term" value="P:regulation of nitrogen utilization"/>
    <property type="evidence" value="ECO:0007669"/>
    <property type="project" value="InterPro"/>
</dbReference>
<accession>U3A921</accession>
<dbReference type="GO" id="GO:0008519">
    <property type="term" value="F:ammonium channel activity"/>
    <property type="evidence" value="ECO:0007669"/>
    <property type="project" value="InterPro"/>
</dbReference>
<dbReference type="PRINTS" id="PR00340">
    <property type="entry name" value="PIIGLNB"/>
</dbReference>
<dbReference type="AlphaFoldDB" id="U3A921"/>
<comment type="similarity">
    <text evidence="2">Belongs to the ammonia transporter channel (TC 1.A.11.2) family.</text>
</comment>
<comment type="subcellular location">
    <subcellularLocation>
        <location evidence="1">Membrane</location>
        <topology evidence="1">Multi-pass membrane protein</topology>
    </subcellularLocation>
</comment>
<evidence type="ECO:0000256" key="7">
    <source>
        <dbReference type="ARBA" id="ARBA00023136"/>
    </source>
</evidence>
<feature type="transmembrane region" description="Helical" evidence="12">
    <location>
        <begin position="130"/>
        <end position="151"/>
    </location>
</feature>
<keyword evidence="3" id="KW-0813">Transport</keyword>
<comment type="caution">
    <text evidence="14">The sequence shown here is derived from an EMBL/GenBank/DDBJ whole genome shotgun (WGS) entry which is preliminary data.</text>
</comment>
<evidence type="ECO:0000313" key="15">
    <source>
        <dbReference type="Proteomes" id="UP000016986"/>
    </source>
</evidence>
<dbReference type="SUPFAM" id="SSF111352">
    <property type="entry name" value="Ammonium transporter"/>
    <property type="match status" value="1"/>
</dbReference>
<keyword evidence="6 12" id="KW-1133">Transmembrane helix</keyword>
<evidence type="ECO:0000256" key="8">
    <source>
        <dbReference type="ARBA" id="ARBA00023177"/>
    </source>
</evidence>
<dbReference type="Proteomes" id="UP000016986">
    <property type="component" value="Unassembled WGS sequence"/>
</dbReference>
<dbReference type="eggNOG" id="arCOG02305">
    <property type="taxonomic scope" value="Archaea"/>
</dbReference>
<dbReference type="InterPro" id="IPR018047">
    <property type="entry name" value="Ammonium_transpt_CS"/>
</dbReference>
<feature type="transmembrane region" description="Helical" evidence="12">
    <location>
        <begin position="103"/>
        <end position="123"/>
    </location>
</feature>
<dbReference type="EMBL" id="BATA01000001">
    <property type="protein sequence ID" value="GAD51258.1"/>
    <property type="molecule type" value="Genomic_DNA"/>
</dbReference>
<dbReference type="Pfam" id="PF00909">
    <property type="entry name" value="Ammonium_transp"/>
    <property type="match status" value="1"/>
</dbReference>
<dbReference type="GO" id="GO:0030234">
    <property type="term" value="F:enzyme regulator activity"/>
    <property type="evidence" value="ECO:0007669"/>
    <property type="project" value="InterPro"/>
</dbReference>
<feature type="transmembrane region" description="Helical" evidence="12">
    <location>
        <begin position="300"/>
        <end position="318"/>
    </location>
</feature>
<feature type="transmembrane region" description="Helical" evidence="12">
    <location>
        <begin position="277"/>
        <end position="294"/>
    </location>
</feature>
<keyword evidence="5 12" id="KW-0812">Transmembrane</keyword>
<feature type="transmembrane region" description="Helical" evidence="12">
    <location>
        <begin position="51"/>
        <end position="72"/>
    </location>
</feature>
<dbReference type="InterPro" id="IPR017918">
    <property type="entry name" value="N-reg_PII_CS"/>
</dbReference>
<dbReference type="PANTHER" id="PTHR11730">
    <property type="entry name" value="AMMONIUM TRANSPORTER"/>
    <property type="match status" value="1"/>
</dbReference>
<evidence type="ECO:0000256" key="9">
    <source>
        <dbReference type="ARBA" id="ARBA00045370"/>
    </source>
</evidence>
<evidence type="ECO:0000256" key="10">
    <source>
        <dbReference type="PIRSR" id="PIRSR602187-50"/>
    </source>
</evidence>
<protein>
    <submittedName>
        <fullName evidence="14">Ammonium transporter</fullName>
    </submittedName>
</protein>
<evidence type="ECO:0000259" key="13">
    <source>
        <dbReference type="Pfam" id="PF00909"/>
    </source>
</evidence>
<dbReference type="InterPro" id="IPR029020">
    <property type="entry name" value="Ammonium/urea_transptr"/>
</dbReference>
<dbReference type="PROSITE" id="PS51343">
    <property type="entry name" value="PII_GLNB_DOM"/>
    <property type="match status" value="1"/>
</dbReference>
<evidence type="ECO:0000256" key="6">
    <source>
        <dbReference type="ARBA" id="ARBA00022989"/>
    </source>
</evidence>
<feature type="transmembrane region" description="Helical" evidence="12">
    <location>
        <begin position="245"/>
        <end position="270"/>
    </location>
</feature>
<keyword evidence="10" id="KW-0597">Phosphoprotein</keyword>
<dbReference type="InterPro" id="IPR024041">
    <property type="entry name" value="NH4_transpt_AmtB-like_dom"/>
</dbReference>
<dbReference type="SMART" id="SM00938">
    <property type="entry name" value="P-II"/>
    <property type="match status" value="1"/>
</dbReference>
<evidence type="ECO:0000256" key="5">
    <source>
        <dbReference type="ARBA" id="ARBA00022692"/>
    </source>
</evidence>
<name>U3A921_9EURY</name>
<dbReference type="Gene3D" id="3.30.70.120">
    <property type="match status" value="1"/>
</dbReference>
<sequence>MSDLSTVMTGVNLVWLLLATFLIFFMKAGFAMLEAGQVRAKNVANQLTQTIITLVVGLIVYFAVGAAIAAIVGEVTGGGALDVAGAFGGVYAPANETGAWTHWLFGGVFAIAAANVVSGAVAGRTRPRMYVVYTAVIAGVVYPIADGLVWSGGWLAQLGFHDFAGGAIVHGLGGVSALVGAYLIGPRSGRYDADGTPNVMPGHSITLAVLGTLILCFGWYGFNVGTAASVFAMNGGHIVLDNFTYVGRVALDTTLGMAFGGVGAGALAWYRTRKLDTLYLANGLLAGLVCVTPVADVASWPGAIVLGLIAGAQLPIVFDVVEHRLHVDDVCAVFPVHGTAGIIGTLAFPFVAASIDGSRFAAFGVQVLGVAVVCALSAGVTAVLFTIARGVNWARVDSESEYEGLDVTMHGVETYPEFGEHDTVSIPDGGTVADGGRPASDIELVMAYIRPDKLGDVKAELAEVGAPSLTVTDVSGRGSQPASTGQWRGEEYVVDLHQKVKVECVVADTPTDDVVDAICEGAKTGNKGDGKVFVLPVSAATQIRTGKTGLEAV</sequence>
<evidence type="ECO:0000256" key="4">
    <source>
        <dbReference type="ARBA" id="ARBA00022490"/>
    </source>
</evidence>
<keyword evidence="4" id="KW-0963">Cytoplasm</keyword>
<feature type="modified residue" description="O-UMP-tyrosine" evidence="10">
    <location>
        <position position="492"/>
    </location>
</feature>
<evidence type="ECO:0000313" key="14">
    <source>
        <dbReference type="EMBL" id="GAD51258.1"/>
    </source>
</evidence>
<feature type="transmembrane region" description="Helical" evidence="12">
    <location>
        <begin position="361"/>
        <end position="385"/>
    </location>
</feature>
<feature type="transmembrane region" description="Helical" evidence="12">
    <location>
        <begin position="205"/>
        <end position="233"/>
    </location>
</feature>
<dbReference type="eggNOG" id="arCOG04397">
    <property type="taxonomic scope" value="Archaea"/>
</dbReference>
<dbReference type="SUPFAM" id="SSF54913">
    <property type="entry name" value="GlnB-like"/>
    <property type="match status" value="1"/>
</dbReference>
<dbReference type="PROSITE" id="PS01219">
    <property type="entry name" value="AMMONIUM_TRANSP"/>
    <property type="match status" value="1"/>
</dbReference>
<comment type="similarity">
    <text evidence="11">Belongs to the P(II) protein family.</text>
</comment>
<evidence type="ECO:0000256" key="2">
    <source>
        <dbReference type="ARBA" id="ARBA00005887"/>
    </source>
</evidence>
<evidence type="ECO:0000256" key="3">
    <source>
        <dbReference type="ARBA" id="ARBA00022448"/>
    </source>
</evidence>
<dbReference type="GO" id="GO:0097272">
    <property type="term" value="P:ammonium homeostasis"/>
    <property type="evidence" value="ECO:0007669"/>
    <property type="project" value="TreeGrafter"/>
</dbReference>
<feature type="transmembrane region" description="Helical" evidence="12">
    <location>
        <begin position="163"/>
        <end position="184"/>
    </location>
</feature>
<comment type="function">
    <text evidence="9">Involved in the uptake of ammonium/ammonia (NH(4)(+)/NH(3)). Transport is electrogenic.</text>
</comment>
<keyword evidence="8" id="KW-0924">Ammonia transport</keyword>
<gene>
    <name evidence="14" type="ORF">MBEHAL_0018</name>
</gene>
<dbReference type="Gene3D" id="1.10.3430.10">
    <property type="entry name" value="Ammonium transporter AmtB like domains"/>
    <property type="match status" value="1"/>
</dbReference>
<organism evidence="14 15">
    <name type="scientific">Halarchaeum acidiphilum MH1-52-1</name>
    <dbReference type="NCBI Taxonomy" id="1261545"/>
    <lineage>
        <taxon>Archaea</taxon>
        <taxon>Methanobacteriati</taxon>
        <taxon>Methanobacteriota</taxon>
        <taxon>Stenosarchaea group</taxon>
        <taxon>Halobacteria</taxon>
        <taxon>Halobacteriales</taxon>
        <taxon>Halobacteriaceae</taxon>
    </lineage>
</organism>
<reference evidence="14 15" key="1">
    <citation type="submission" date="2013-09" db="EMBL/GenBank/DDBJ databases">
        <title>Whole genome sequencing of Halarchaeum acidiphilum strain MH1-52-1.</title>
        <authorList>
            <person name="Shimane Y."/>
            <person name="Minegishi H."/>
            <person name="Nishi S."/>
            <person name="Echigo A."/>
            <person name="Shuto A."/>
            <person name="Konishi M."/>
            <person name="Ito T."/>
            <person name="Ohkuma M."/>
            <person name="Ohta Y."/>
            <person name="Nagano Y."/>
            <person name="Tsubouchi T."/>
            <person name="Mori K."/>
            <person name="Usui K."/>
            <person name="Kamekura M."/>
            <person name="Usami R."/>
            <person name="Takaki Y."/>
            <person name="Hatada Y."/>
        </authorList>
    </citation>
    <scope>NUCLEOTIDE SEQUENCE [LARGE SCALE GENOMIC DNA]</scope>
    <source>
        <strain evidence="14 15">JCM 16109</strain>
    </source>
</reference>
<keyword evidence="7 12" id="KW-0472">Membrane</keyword>
<evidence type="ECO:0000256" key="11">
    <source>
        <dbReference type="RuleBase" id="RU003936"/>
    </source>
</evidence>
<dbReference type="PANTHER" id="PTHR11730:SF6">
    <property type="entry name" value="AMMONIUM TRANSPORTER"/>
    <property type="match status" value="1"/>
</dbReference>
<dbReference type="PROSITE" id="PS00638">
    <property type="entry name" value="PII_GLNB_CTER"/>
    <property type="match status" value="1"/>
</dbReference>
<feature type="domain" description="Ammonium transporter AmtB-like" evidence="13">
    <location>
        <begin position="14"/>
        <end position="415"/>
    </location>
</feature>
<evidence type="ECO:0000256" key="12">
    <source>
        <dbReference type="SAM" id="Phobius"/>
    </source>
</evidence>
<dbReference type="GO" id="GO:0016020">
    <property type="term" value="C:membrane"/>
    <property type="evidence" value="ECO:0007669"/>
    <property type="project" value="UniProtKB-SubCell"/>
</dbReference>
<feature type="transmembrane region" description="Helical" evidence="12">
    <location>
        <begin position="12"/>
        <end position="30"/>
    </location>
</feature>
<evidence type="ECO:0000256" key="1">
    <source>
        <dbReference type="ARBA" id="ARBA00004141"/>
    </source>
</evidence>
<dbReference type="InterPro" id="IPR015867">
    <property type="entry name" value="N-reg_PII/ATP_PRibTrfase_C"/>
</dbReference>
<proteinExistence type="inferred from homology"/>
<feature type="transmembrane region" description="Helical" evidence="12">
    <location>
        <begin position="330"/>
        <end position="355"/>
    </location>
</feature>
<dbReference type="InterPro" id="IPR002187">
    <property type="entry name" value="N-reg_PII"/>
</dbReference>
<keyword evidence="15" id="KW-1185">Reference proteome</keyword>
<dbReference type="InterPro" id="IPR011322">
    <property type="entry name" value="N-reg_PII-like_a/b"/>
</dbReference>